<accession>A0ABP0ZJZ9</accession>
<dbReference type="InterPro" id="IPR005052">
    <property type="entry name" value="Lectin_leg"/>
</dbReference>
<dbReference type="RefSeq" id="XP_066828623.1">
    <property type="nucleotide sequence ID" value="XM_066971600.1"/>
</dbReference>
<evidence type="ECO:0000259" key="9">
    <source>
        <dbReference type="PROSITE" id="PS51328"/>
    </source>
</evidence>
<feature type="signal peptide" evidence="8">
    <location>
        <begin position="1"/>
        <end position="17"/>
    </location>
</feature>
<evidence type="ECO:0000256" key="1">
    <source>
        <dbReference type="ARBA" id="ARBA00004479"/>
    </source>
</evidence>
<proteinExistence type="predicted"/>
<dbReference type="Pfam" id="PF03388">
    <property type="entry name" value="Lectin_leg-like"/>
    <property type="match status" value="1"/>
</dbReference>
<feature type="domain" description="L-type lectin-like" evidence="9">
    <location>
        <begin position="37"/>
        <end position="243"/>
    </location>
</feature>
<evidence type="ECO:0000313" key="10">
    <source>
        <dbReference type="EMBL" id="CAK9437307.1"/>
    </source>
</evidence>
<feature type="region of interest" description="Disordered" evidence="6">
    <location>
        <begin position="294"/>
        <end position="317"/>
    </location>
</feature>
<keyword evidence="5 7" id="KW-0472">Membrane</keyword>
<protein>
    <recommendedName>
        <fullName evidence="9">L-type lectin-like domain-containing protein</fullName>
    </recommendedName>
</protein>
<evidence type="ECO:0000313" key="11">
    <source>
        <dbReference type="Proteomes" id="UP001497383"/>
    </source>
</evidence>
<evidence type="ECO:0000256" key="3">
    <source>
        <dbReference type="ARBA" id="ARBA00022729"/>
    </source>
</evidence>
<keyword evidence="3 8" id="KW-0732">Signal</keyword>
<dbReference type="GeneID" id="92206881"/>
<dbReference type="Proteomes" id="UP001497383">
    <property type="component" value="Chromosome 2"/>
</dbReference>
<keyword evidence="2 7" id="KW-0812">Transmembrane</keyword>
<dbReference type="PANTHER" id="PTHR12223:SF28">
    <property type="entry name" value="LECTIN, MANNOSE BINDING 1 LIKE"/>
    <property type="match status" value="1"/>
</dbReference>
<sequence length="486" mass="55145">MRLFGLAVLSHIAFVSAIVPNVINSNNNNGPQQPRTDDDALNSDMSLPNLLHIQSIGDIKNYDISGNVQYDSGRLLISQYGSLWTRSLFPRESEFTVEVVFRSSGTGEDIMFSDNHLTFWVVESRTTPENYDGFKFVVNNRDTQGLKIFNNDGTSSGSGSDESLSLSIGDCQFRYLQSDVPFTLRISYTDKWFKVQVDNNLCFKTDQVQIPVTHGGYKFGISSFMNPQSSETFEILAVKVWDGITEDAIDDHGLMADGQLKIDVTEKQVAVEQQQQQQDQEQDTGPDAARRKFLEKVQQQQQQHQQNEPRISSAKPSHDMVQVVAKIENLEHLIADLSKSIVPNTNIDEVTDVVKQTQLTLLELKQTFIQQYSELLTAIASLNQKVIGEVREQHYGMEELSRKVDLLMNEHKQVQHQYQKQQHHQQRKDLELERQRNGNNLDGSSGSGSVADSLIKWILVPLVVILLALLVFVYRLRHDIKHSKLL</sequence>
<feature type="transmembrane region" description="Helical" evidence="7">
    <location>
        <begin position="454"/>
        <end position="474"/>
    </location>
</feature>
<name>A0ABP0ZJZ9_9ASCO</name>
<dbReference type="PROSITE" id="PS51328">
    <property type="entry name" value="L_LECTIN_LIKE"/>
    <property type="match status" value="1"/>
</dbReference>
<dbReference type="InterPro" id="IPR013320">
    <property type="entry name" value="ConA-like_dom_sf"/>
</dbReference>
<reference evidence="10 11" key="1">
    <citation type="submission" date="2024-03" db="EMBL/GenBank/DDBJ databases">
        <authorList>
            <person name="Brejova B."/>
        </authorList>
    </citation>
    <scope>NUCLEOTIDE SEQUENCE [LARGE SCALE GENOMIC DNA]</scope>
    <source>
        <strain evidence="10 11">CBS 14171</strain>
    </source>
</reference>
<evidence type="ECO:0000256" key="7">
    <source>
        <dbReference type="SAM" id="Phobius"/>
    </source>
</evidence>
<dbReference type="Gene3D" id="2.60.120.200">
    <property type="match status" value="1"/>
</dbReference>
<feature type="chain" id="PRO_5046886554" description="L-type lectin-like domain-containing protein" evidence="8">
    <location>
        <begin position="18"/>
        <end position="486"/>
    </location>
</feature>
<evidence type="ECO:0000256" key="5">
    <source>
        <dbReference type="ARBA" id="ARBA00023136"/>
    </source>
</evidence>
<gene>
    <name evidence="10" type="ORF">LODBEIA_P16850</name>
</gene>
<evidence type="ECO:0000256" key="6">
    <source>
        <dbReference type="SAM" id="MobiDB-lite"/>
    </source>
</evidence>
<comment type="subcellular location">
    <subcellularLocation>
        <location evidence="1">Membrane</location>
        <topology evidence="1">Single-pass type I membrane protein</topology>
    </subcellularLocation>
</comment>
<keyword evidence="4 7" id="KW-1133">Transmembrane helix</keyword>
<evidence type="ECO:0000256" key="4">
    <source>
        <dbReference type="ARBA" id="ARBA00022989"/>
    </source>
</evidence>
<organism evidence="10 11">
    <name type="scientific">Lodderomyces beijingensis</name>
    <dbReference type="NCBI Taxonomy" id="1775926"/>
    <lineage>
        <taxon>Eukaryota</taxon>
        <taxon>Fungi</taxon>
        <taxon>Dikarya</taxon>
        <taxon>Ascomycota</taxon>
        <taxon>Saccharomycotina</taxon>
        <taxon>Pichiomycetes</taxon>
        <taxon>Debaryomycetaceae</taxon>
        <taxon>Candida/Lodderomyces clade</taxon>
        <taxon>Lodderomyces</taxon>
    </lineage>
</organism>
<evidence type="ECO:0000256" key="8">
    <source>
        <dbReference type="SAM" id="SignalP"/>
    </source>
</evidence>
<keyword evidence="11" id="KW-1185">Reference proteome</keyword>
<dbReference type="SUPFAM" id="SSF49899">
    <property type="entry name" value="Concanavalin A-like lectins/glucanases"/>
    <property type="match status" value="1"/>
</dbReference>
<dbReference type="InterPro" id="IPR051136">
    <property type="entry name" value="Intracellular_Lectin-GPT"/>
</dbReference>
<evidence type="ECO:0000256" key="2">
    <source>
        <dbReference type="ARBA" id="ARBA00022692"/>
    </source>
</evidence>
<dbReference type="PANTHER" id="PTHR12223">
    <property type="entry name" value="VESICULAR MANNOSE-BINDING LECTIN"/>
    <property type="match status" value="1"/>
</dbReference>
<dbReference type="EMBL" id="OZ022406">
    <property type="protein sequence ID" value="CAK9437307.1"/>
    <property type="molecule type" value="Genomic_DNA"/>
</dbReference>